<feature type="transmembrane region" description="Helical" evidence="8">
    <location>
        <begin position="76"/>
        <end position="95"/>
    </location>
</feature>
<feature type="transmembrane region" description="Helical" evidence="8">
    <location>
        <begin position="199"/>
        <end position="221"/>
    </location>
</feature>
<evidence type="ECO:0000256" key="6">
    <source>
        <dbReference type="ARBA" id="ARBA00022989"/>
    </source>
</evidence>
<keyword evidence="4" id="KW-1003">Cell membrane</keyword>
<comment type="subcellular location">
    <subcellularLocation>
        <location evidence="1">Cell membrane</location>
        <topology evidence="1">Multi-pass membrane protein</topology>
    </subcellularLocation>
</comment>
<keyword evidence="7 8" id="KW-0472">Membrane</keyword>
<dbReference type="InterPro" id="IPR004776">
    <property type="entry name" value="Mem_transp_PIN-like"/>
</dbReference>
<feature type="transmembrane region" description="Helical" evidence="8">
    <location>
        <begin position="13"/>
        <end position="37"/>
    </location>
</feature>
<feature type="transmembrane region" description="Helical" evidence="8">
    <location>
        <begin position="288"/>
        <end position="313"/>
    </location>
</feature>
<keyword evidence="6 8" id="KW-1133">Transmembrane helix</keyword>
<evidence type="ECO:0000256" key="4">
    <source>
        <dbReference type="ARBA" id="ARBA00022475"/>
    </source>
</evidence>
<dbReference type="Pfam" id="PF03547">
    <property type="entry name" value="Mem_trans"/>
    <property type="match status" value="1"/>
</dbReference>
<gene>
    <name evidence="9" type="ORF">J2736_001262</name>
</gene>
<organism evidence="9 10">
    <name type="scientific">Paenibacillus qinlingensis</name>
    <dbReference type="NCBI Taxonomy" id="1837343"/>
    <lineage>
        <taxon>Bacteria</taxon>
        <taxon>Bacillati</taxon>
        <taxon>Bacillota</taxon>
        <taxon>Bacilli</taxon>
        <taxon>Bacillales</taxon>
        <taxon>Paenibacillaceae</taxon>
        <taxon>Paenibacillus</taxon>
    </lineage>
</organism>
<keyword evidence="3" id="KW-0813">Transport</keyword>
<dbReference type="Proteomes" id="UP001267290">
    <property type="component" value="Unassembled WGS sequence"/>
</dbReference>
<evidence type="ECO:0000256" key="5">
    <source>
        <dbReference type="ARBA" id="ARBA00022692"/>
    </source>
</evidence>
<dbReference type="Gene3D" id="1.20.1530.20">
    <property type="match status" value="1"/>
</dbReference>
<comment type="caution">
    <text evidence="9">The sequence shown here is derived from an EMBL/GenBank/DDBJ whole genome shotgun (WGS) entry which is preliminary data.</text>
</comment>
<feature type="transmembrane region" description="Helical" evidence="8">
    <location>
        <begin position="233"/>
        <end position="252"/>
    </location>
</feature>
<evidence type="ECO:0000313" key="9">
    <source>
        <dbReference type="EMBL" id="MDR6550079.1"/>
    </source>
</evidence>
<protein>
    <submittedName>
        <fullName evidence="9">Permease</fullName>
    </submittedName>
</protein>
<dbReference type="PANTHER" id="PTHR36838:SF1">
    <property type="entry name" value="SLR1864 PROTEIN"/>
    <property type="match status" value="1"/>
</dbReference>
<evidence type="ECO:0000256" key="3">
    <source>
        <dbReference type="ARBA" id="ARBA00022448"/>
    </source>
</evidence>
<reference evidence="9 10" key="1">
    <citation type="submission" date="2023-07" db="EMBL/GenBank/DDBJ databases">
        <title>Sorghum-associated microbial communities from plants grown in Nebraska, USA.</title>
        <authorList>
            <person name="Schachtman D."/>
        </authorList>
    </citation>
    <scope>NUCLEOTIDE SEQUENCE [LARGE SCALE GENOMIC DNA]</scope>
    <source>
        <strain evidence="9 10">CC258</strain>
    </source>
</reference>
<evidence type="ECO:0000256" key="8">
    <source>
        <dbReference type="SAM" id="Phobius"/>
    </source>
</evidence>
<dbReference type="EMBL" id="JAVDSB010000001">
    <property type="protein sequence ID" value="MDR6550079.1"/>
    <property type="molecule type" value="Genomic_DNA"/>
</dbReference>
<evidence type="ECO:0000313" key="10">
    <source>
        <dbReference type="Proteomes" id="UP001267290"/>
    </source>
</evidence>
<sequence length="314" mass="34513">MEFYRGRLHHLSYFLHILLSNVVPIGLIIATGFVMGRKYTIHAASLSKLVFNLFMPIFMFVLLLKVSISWELVLKVALFSLLFAVVSAVLAEVVIRIRRYDAPMRGAMRNTILFYNSGNYMIPLNQLVFAGNPVTLAVQVIVSVIQNLLPGTYGIYNANAHKGEFNFAIKTIILYPGIYAVLAAVVIRLTQFTIPEPLYLPLEYMSGATIALALITLGVQLSSLNLNIRYHDVLISATLRLLAGPMIGYGLVKLMGFYGDIASALVLSCAAPTSLICALIALEYDNEAYFSAHAVLFSTVASMLTVTFTIFALA</sequence>
<evidence type="ECO:0000256" key="1">
    <source>
        <dbReference type="ARBA" id="ARBA00004651"/>
    </source>
</evidence>
<name>A0ABU1NRK0_9BACL</name>
<dbReference type="InterPro" id="IPR038770">
    <property type="entry name" value="Na+/solute_symporter_sf"/>
</dbReference>
<feature type="transmembrane region" description="Helical" evidence="8">
    <location>
        <begin position="165"/>
        <end position="187"/>
    </location>
</feature>
<feature type="transmembrane region" description="Helical" evidence="8">
    <location>
        <begin position="264"/>
        <end position="282"/>
    </location>
</feature>
<evidence type="ECO:0000256" key="2">
    <source>
        <dbReference type="ARBA" id="ARBA00010145"/>
    </source>
</evidence>
<proteinExistence type="inferred from homology"/>
<keyword evidence="10" id="KW-1185">Reference proteome</keyword>
<feature type="transmembrane region" description="Helical" evidence="8">
    <location>
        <begin position="49"/>
        <end position="70"/>
    </location>
</feature>
<accession>A0ABU1NRK0</accession>
<evidence type="ECO:0000256" key="7">
    <source>
        <dbReference type="ARBA" id="ARBA00023136"/>
    </source>
</evidence>
<keyword evidence="5 8" id="KW-0812">Transmembrane</keyword>
<dbReference type="PANTHER" id="PTHR36838">
    <property type="entry name" value="AUXIN EFFLUX CARRIER FAMILY PROTEIN"/>
    <property type="match status" value="1"/>
</dbReference>
<feature type="transmembrane region" description="Helical" evidence="8">
    <location>
        <begin position="127"/>
        <end position="145"/>
    </location>
</feature>
<comment type="similarity">
    <text evidence="2">Belongs to the auxin efflux carrier (TC 2.A.69) family.</text>
</comment>